<feature type="compositionally biased region" description="Polar residues" evidence="1">
    <location>
        <begin position="487"/>
        <end position="508"/>
    </location>
</feature>
<feature type="region of interest" description="Disordered" evidence="1">
    <location>
        <begin position="558"/>
        <end position="676"/>
    </location>
</feature>
<evidence type="ECO:0000313" key="3">
    <source>
        <dbReference type="Proteomes" id="UP000030746"/>
    </source>
</evidence>
<feature type="compositionally biased region" description="Polar residues" evidence="1">
    <location>
        <begin position="1164"/>
        <end position="1173"/>
    </location>
</feature>
<reference evidence="2 3" key="1">
    <citation type="journal article" date="2013" name="Nature">
        <title>Insights into bilaterian evolution from three spiralian genomes.</title>
        <authorList>
            <person name="Simakov O."/>
            <person name="Marletaz F."/>
            <person name="Cho S.J."/>
            <person name="Edsinger-Gonzales E."/>
            <person name="Havlak P."/>
            <person name="Hellsten U."/>
            <person name="Kuo D.H."/>
            <person name="Larsson T."/>
            <person name="Lv J."/>
            <person name="Arendt D."/>
            <person name="Savage R."/>
            <person name="Osoegawa K."/>
            <person name="de Jong P."/>
            <person name="Grimwood J."/>
            <person name="Chapman J.A."/>
            <person name="Shapiro H."/>
            <person name="Aerts A."/>
            <person name="Otillar R.P."/>
            <person name="Terry A.Y."/>
            <person name="Boore J.L."/>
            <person name="Grigoriev I.V."/>
            <person name="Lindberg D.R."/>
            <person name="Seaver E.C."/>
            <person name="Weisblat D.A."/>
            <person name="Putnam N.H."/>
            <person name="Rokhsar D.S."/>
        </authorList>
    </citation>
    <scope>NUCLEOTIDE SEQUENCE [LARGE SCALE GENOMIC DNA]</scope>
</reference>
<feature type="compositionally biased region" description="Polar residues" evidence="1">
    <location>
        <begin position="589"/>
        <end position="598"/>
    </location>
</feature>
<feature type="region of interest" description="Disordered" evidence="1">
    <location>
        <begin position="1105"/>
        <end position="1174"/>
    </location>
</feature>
<dbReference type="KEGG" id="lgi:LOTGIDRAFT_176359"/>
<gene>
    <name evidence="2" type="ORF">LOTGIDRAFT_176359</name>
</gene>
<feature type="region of interest" description="Disordered" evidence="1">
    <location>
        <begin position="1197"/>
        <end position="1249"/>
    </location>
</feature>
<feature type="compositionally biased region" description="Basic and acidic residues" evidence="1">
    <location>
        <begin position="1128"/>
        <end position="1138"/>
    </location>
</feature>
<feature type="compositionally biased region" description="Basic and acidic residues" evidence="1">
    <location>
        <begin position="1289"/>
        <end position="1302"/>
    </location>
</feature>
<feature type="compositionally biased region" description="Acidic residues" evidence="1">
    <location>
        <begin position="614"/>
        <end position="629"/>
    </location>
</feature>
<dbReference type="OMA" id="EQCENIW"/>
<evidence type="ECO:0000256" key="1">
    <source>
        <dbReference type="SAM" id="MobiDB-lite"/>
    </source>
</evidence>
<proteinExistence type="predicted"/>
<accession>V4B9R6</accession>
<dbReference type="GeneID" id="20243717"/>
<protein>
    <submittedName>
        <fullName evidence="2">Uncharacterized protein</fullName>
    </submittedName>
</protein>
<feature type="compositionally biased region" description="Polar residues" evidence="1">
    <location>
        <begin position="1227"/>
        <end position="1236"/>
    </location>
</feature>
<evidence type="ECO:0000313" key="2">
    <source>
        <dbReference type="EMBL" id="ESP04221.1"/>
    </source>
</evidence>
<feature type="region of interest" description="Disordered" evidence="1">
    <location>
        <begin position="1266"/>
        <end position="1302"/>
    </location>
</feature>
<dbReference type="Proteomes" id="UP000030746">
    <property type="component" value="Unassembled WGS sequence"/>
</dbReference>
<feature type="compositionally biased region" description="Basic and acidic residues" evidence="1">
    <location>
        <begin position="558"/>
        <end position="567"/>
    </location>
</feature>
<keyword evidence="3" id="KW-1185">Reference proteome</keyword>
<feature type="compositionally biased region" description="Basic and acidic residues" evidence="1">
    <location>
        <begin position="636"/>
        <end position="653"/>
    </location>
</feature>
<organism evidence="2 3">
    <name type="scientific">Lottia gigantea</name>
    <name type="common">Giant owl limpet</name>
    <dbReference type="NCBI Taxonomy" id="225164"/>
    <lineage>
        <taxon>Eukaryota</taxon>
        <taxon>Metazoa</taxon>
        <taxon>Spiralia</taxon>
        <taxon>Lophotrochozoa</taxon>
        <taxon>Mollusca</taxon>
        <taxon>Gastropoda</taxon>
        <taxon>Patellogastropoda</taxon>
        <taxon>Lottioidea</taxon>
        <taxon>Lottiidae</taxon>
        <taxon>Lottia</taxon>
    </lineage>
</organism>
<dbReference type="HOGENOM" id="CLU_261419_0_0_1"/>
<feature type="compositionally biased region" description="Acidic residues" evidence="1">
    <location>
        <begin position="1212"/>
        <end position="1221"/>
    </location>
</feature>
<feature type="compositionally biased region" description="Basic and acidic residues" evidence="1">
    <location>
        <begin position="467"/>
        <end position="482"/>
    </location>
</feature>
<name>V4B9R6_LOTGI</name>
<feature type="non-terminal residue" evidence="2">
    <location>
        <position position="1302"/>
    </location>
</feature>
<dbReference type="EMBL" id="KB199849">
    <property type="protein sequence ID" value="ESP04221.1"/>
    <property type="molecule type" value="Genomic_DNA"/>
</dbReference>
<dbReference type="RefSeq" id="XP_009045092.1">
    <property type="nucleotide sequence ID" value="XM_009046844.1"/>
</dbReference>
<feature type="region of interest" description="Disordered" evidence="1">
    <location>
        <begin position="333"/>
        <end position="360"/>
    </location>
</feature>
<feature type="compositionally biased region" description="Acidic residues" evidence="1">
    <location>
        <begin position="951"/>
        <end position="962"/>
    </location>
</feature>
<sequence>MEATSGDKEVVSDNQAVTLQDKYREDIYSGEQNVTESDELEEEISWDSDHMEYSKSDIKSTVPTQNTILQGLLDKYTQYKPNKEENVQWGQITSLPDYTCYQPSTSHEFDEQTKSCQNLTPHQIFKESSIELPECSGNEEVYGLIDDDQSNSSSDLDFNGYQPTILSFRKNASDHTLFGREEEKQNANSWDSDECDVIQVNPTDNYVVYKPEEVTDSREQLVKSMDGRDETKDNVVVEEVEANSWDSDECDKPEIHSKIEAINSGEFDDPDDGPEFVVLDSEEDDEKLCKDVILNTRQNSGSENLGINEDTVQEVKKIPIPERDEVCSILKLDKQEKTTSSENSFQKKKSVSFSPGTKESEIHSKIEAINCGELDNPDDGPEFVVLDKQEKTTSTENSLQKLKSFSFYPGTKEPEIHSKIEAINSGELDNPDDGPEFVVLNSEEDDEELPEYVTRNRKQNSGSENHGINEVRKAIRLQRENEENGIITDQKNSKELNVNQQDHQSSSKVQKECTDQLRMSEMITNKSRKKLVQEEPDIADEIDELLKEFDEPIFVSKKDLRKKDVHESNVAIQEQDKFAVQTELDHTTQIENPKANNGESEKDQSLEEQSNIDQENENYDYEDSFESESDYSGKLSQHEKTNTDGSVSEHTDESCGVFKYEYENPEDETKGTQLPEKGEIRSILKLDEQEKIPLAENSLEKKKSISFYPGTKVREIHSRIEAIMCGELDDPDDGPEIFDSGDENEDWSEDVVQNTLQNSYSDFLGFTEETAKKLKNREENGCLDDPIQYCYSDKEMEYYNDDHQYDSECSTDDIIEYKSDLNSKNLEENQKLKPDVEPGNWKHVEQQSNQPQDMVDEYIPQAEMQPKVFESNEDHYDNVTCELRGDFEYENIEEVPKKIPLTEKDSVCSILKLDEQEKTTSTENSLQKKKSDSFSPGTKEHSKIEAINCGELDDPDDGPEFVVLDSEEDDEKLPVFQNMRQNSENIGINVDAVQEVKKIPIPEKDEVCSILKLDEQEKTTSNENSLQKLKSFSFYPGTKKPEIRSKIEAINCGELDDPDDGPEFVVLDSEEDDEKLCKDIQFVEAKKIPIPERDEVCSILKLDKQEKTTSSENSLQKKKSVSFSPGTKESEIHSKIEDVNSGELDDPDDGPDFVVLDKQEKTTSTENSLQKLKSFSFYPGTKKPEIHSKIEAINCGELDDPDDGPDFVVLNSDEDDEELPEDVFGKTRQNSGSENLGINEDTVQEVKKIPIPERDDVCSILKLDKQEKTTSSENSLQKKKSVSFSPGTKENEIHSKIEAINC</sequence>
<feature type="region of interest" description="Disordered" evidence="1">
    <location>
        <begin position="424"/>
        <end position="513"/>
    </location>
</feature>
<dbReference type="CTD" id="20243717"/>
<feature type="region of interest" description="Disordered" evidence="1">
    <location>
        <begin position="916"/>
        <end position="962"/>
    </location>
</feature>